<evidence type="ECO:0008006" key="16">
    <source>
        <dbReference type="Google" id="ProtNLM"/>
    </source>
</evidence>
<dbReference type="SUPFAM" id="SSF48264">
    <property type="entry name" value="Cytochrome P450"/>
    <property type="match status" value="1"/>
</dbReference>
<keyword evidence="15" id="KW-1185">Reference proteome</keyword>
<dbReference type="PRINTS" id="PR00463">
    <property type="entry name" value="EP450I"/>
</dbReference>
<dbReference type="GO" id="GO:0016705">
    <property type="term" value="F:oxidoreductase activity, acting on paired donors, with incorporation or reduction of molecular oxygen"/>
    <property type="evidence" value="ECO:0007669"/>
    <property type="project" value="InterPro"/>
</dbReference>
<comment type="cofactor">
    <cofactor evidence="11">
        <name>heme</name>
        <dbReference type="ChEBI" id="CHEBI:30413"/>
    </cofactor>
</comment>
<evidence type="ECO:0000256" key="13">
    <source>
        <dbReference type="SAM" id="Phobius"/>
    </source>
</evidence>
<keyword evidence="9 12" id="KW-0503">Monooxygenase</keyword>
<dbReference type="AlphaFoldDB" id="A0A4S4E4Z2"/>
<dbReference type="GO" id="GO:0005506">
    <property type="term" value="F:iron ion binding"/>
    <property type="evidence" value="ECO:0007669"/>
    <property type="project" value="InterPro"/>
</dbReference>
<evidence type="ECO:0000313" key="15">
    <source>
        <dbReference type="Proteomes" id="UP000306102"/>
    </source>
</evidence>
<accession>A0A4S4E4Z2</accession>
<evidence type="ECO:0000256" key="5">
    <source>
        <dbReference type="ARBA" id="ARBA00022723"/>
    </source>
</evidence>
<dbReference type="GO" id="GO:0004497">
    <property type="term" value="F:monooxygenase activity"/>
    <property type="evidence" value="ECO:0007669"/>
    <property type="project" value="UniProtKB-KW"/>
</dbReference>
<protein>
    <recommendedName>
        <fullName evidence="16">Cytochrome P450 CYP72A219-like</fullName>
    </recommendedName>
</protein>
<evidence type="ECO:0000256" key="3">
    <source>
        <dbReference type="ARBA" id="ARBA00022617"/>
    </source>
</evidence>
<feature type="transmembrane region" description="Helical" evidence="13">
    <location>
        <begin position="6"/>
        <end position="30"/>
    </location>
</feature>
<evidence type="ECO:0000313" key="14">
    <source>
        <dbReference type="EMBL" id="THG10356.1"/>
    </source>
</evidence>
<dbReference type="InterPro" id="IPR036396">
    <property type="entry name" value="Cyt_P450_sf"/>
</dbReference>
<feature type="binding site" description="axial binding residue" evidence="11">
    <location>
        <position position="463"/>
    </location>
    <ligand>
        <name>heme</name>
        <dbReference type="ChEBI" id="CHEBI:30413"/>
    </ligand>
    <ligandPart>
        <name>Fe</name>
        <dbReference type="ChEBI" id="CHEBI:18248"/>
    </ligandPart>
</feature>
<dbReference type="Gene3D" id="1.10.630.10">
    <property type="entry name" value="Cytochrome P450"/>
    <property type="match status" value="1"/>
</dbReference>
<keyword evidence="10 13" id="KW-0472">Membrane</keyword>
<dbReference type="InterPro" id="IPR001128">
    <property type="entry name" value="Cyt_P450"/>
</dbReference>
<dbReference type="GO" id="GO:0016020">
    <property type="term" value="C:membrane"/>
    <property type="evidence" value="ECO:0007669"/>
    <property type="project" value="UniProtKB-SubCell"/>
</dbReference>
<evidence type="ECO:0000256" key="9">
    <source>
        <dbReference type="ARBA" id="ARBA00023033"/>
    </source>
</evidence>
<dbReference type="PROSITE" id="PS00086">
    <property type="entry name" value="CYTOCHROME_P450"/>
    <property type="match status" value="1"/>
</dbReference>
<dbReference type="STRING" id="542762.A0A4S4E4Z2"/>
<sequence length="515" mass="59497">MESEGFIFKALVFSSVPLIMVFYCVLRVVYSIWWRPKTLEKLLKQQGIRGTSYKLLYGDIKEIKRLTQEAWSKPMPLNHQIAPRVFPFFYHMVQKYGKISMTWTERRPRLIIAEAEIVRLILNGDFEKPPLNPLLDLLTLGVNTLEGDKWAKRRRLISPAFHHHKLQGMVAPFSTSCCKLIDGLKKLLLTPQGSSELDIATELQKFSVDVIARTAFGSSWEEGKQIFELQKEQIVLVIEASQAIYFPGLRFVPTKKNKRRYEIDNKIKGMLRDMIERREEAMRIGESEENDDLLGLLLQCKQGVDNEMSTEDVIEECKLFYFAGQETTANWLTWTIILLCMHPEWQSKAREEVLRLCGKTTPDLETIKHLKIVSMVLHEVLRLYPPVTGLFRYTRKRSNIGGMWIPEGVELYLATMMLHYDPKYWGEDVEEFKPERFSKGVSNATKEGENTAFYPFGWGPRFCLGQAFAMIEAKLALAMLLQNFSFELSPSYTHAPYTAITLQPQHGATIILHQI</sequence>
<dbReference type="EMBL" id="SDRB02007925">
    <property type="protein sequence ID" value="THG10356.1"/>
    <property type="molecule type" value="Genomic_DNA"/>
</dbReference>
<name>A0A4S4E4Z2_CAMSN</name>
<keyword evidence="7 12" id="KW-0560">Oxidoreductase</keyword>
<evidence type="ECO:0000256" key="1">
    <source>
        <dbReference type="ARBA" id="ARBA00004370"/>
    </source>
</evidence>
<evidence type="ECO:0000256" key="6">
    <source>
        <dbReference type="ARBA" id="ARBA00022989"/>
    </source>
</evidence>
<dbReference type="GO" id="GO:0020037">
    <property type="term" value="F:heme binding"/>
    <property type="evidence" value="ECO:0007669"/>
    <property type="project" value="InterPro"/>
</dbReference>
<evidence type="ECO:0000256" key="2">
    <source>
        <dbReference type="ARBA" id="ARBA00010617"/>
    </source>
</evidence>
<dbReference type="PRINTS" id="PR00385">
    <property type="entry name" value="P450"/>
</dbReference>
<evidence type="ECO:0000256" key="4">
    <source>
        <dbReference type="ARBA" id="ARBA00022692"/>
    </source>
</evidence>
<proteinExistence type="inferred from homology"/>
<dbReference type="InterPro" id="IPR017972">
    <property type="entry name" value="Cyt_P450_CS"/>
</dbReference>
<keyword evidence="6 13" id="KW-1133">Transmembrane helix</keyword>
<dbReference type="Proteomes" id="UP000306102">
    <property type="component" value="Unassembled WGS sequence"/>
</dbReference>
<keyword evidence="5 11" id="KW-0479">Metal-binding</keyword>
<dbReference type="InterPro" id="IPR050665">
    <property type="entry name" value="Cytochrome_P450_Monooxygen"/>
</dbReference>
<evidence type="ECO:0000256" key="8">
    <source>
        <dbReference type="ARBA" id="ARBA00023004"/>
    </source>
</evidence>
<dbReference type="PANTHER" id="PTHR24282">
    <property type="entry name" value="CYTOCHROME P450 FAMILY MEMBER"/>
    <property type="match status" value="1"/>
</dbReference>
<dbReference type="InterPro" id="IPR002401">
    <property type="entry name" value="Cyt_P450_E_grp-I"/>
</dbReference>
<reference evidence="14 15" key="1">
    <citation type="journal article" date="2018" name="Proc. Natl. Acad. Sci. U.S.A.">
        <title>Draft genome sequence of Camellia sinensis var. sinensis provides insights into the evolution of the tea genome and tea quality.</title>
        <authorList>
            <person name="Wei C."/>
            <person name="Yang H."/>
            <person name="Wang S."/>
            <person name="Zhao J."/>
            <person name="Liu C."/>
            <person name="Gao L."/>
            <person name="Xia E."/>
            <person name="Lu Y."/>
            <person name="Tai Y."/>
            <person name="She G."/>
            <person name="Sun J."/>
            <person name="Cao H."/>
            <person name="Tong W."/>
            <person name="Gao Q."/>
            <person name="Li Y."/>
            <person name="Deng W."/>
            <person name="Jiang X."/>
            <person name="Wang W."/>
            <person name="Chen Q."/>
            <person name="Zhang S."/>
            <person name="Li H."/>
            <person name="Wu J."/>
            <person name="Wang P."/>
            <person name="Li P."/>
            <person name="Shi C."/>
            <person name="Zheng F."/>
            <person name="Jian J."/>
            <person name="Huang B."/>
            <person name="Shan D."/>
            <person name="Shi M."/>
            <person name="Fang C."/>
            <person name="Yue Y."/>
            <person name="Li F."/>
            <person name="Li D."/>
            <person name="Wei S."/>
            <person name="Han B."/>
            <person name="Jiang C."/>
            <person name="Yin Y."/>
            <person name="Xia T."/>
            <person name="Zhang Z."/>
            <person name="Bennetzen J.L."/>
            <person name="Zhao S."/>
            <person name="Wan X."/>
        </authorList>
    </citation>
    <scope>NUCLEOTIDE SEQUENCE [LARGE SCALE GENOMIC DNA]</scope>
    <source>
        <strain evidence="15">cv. Shuchazao</strain>
        <tissue evidence="14">Leaf</tissue>
    </source>
</reference>
<dbReference type="Pfam" id="PF00067">
    <property type="entry name" value="p450"/>
    <property type="match status" value="1"/>
</dbReference>
<keyword evidence="8 11" id="KW-0408">Iron</keyword>
<evidence type="ECO:0000256" key="12">
    <source>
        <dbReference type="RuleBase" id="RU000461"/>
    </source>
</evidence>
<evidence type="ECO:0000256" key="10">
    <source>
        <dbReference type="ARBA" id="ARBA00023136"/>
    </source>
</evidence>
<comment type="similarity">
    <text evidence="2 12">Belongs to the cytochrome P450 family.</text>
</comment>
<dbReference type="PANTHER" id="PTHR24282:SF148">
    <property type="entry name" value="CYTOCHROME P450 72A15-LIKE"/>
    <property type="match status" value="1"/>
</dbReference>
<organism evidence="14 15">
    <name type="scientific">Camellia sinensis var. sinensis</name>
    <name type="common">China tea</name>
    <dbReference type="NCBI Taxonomy" id="542762"/>
    <lineage>
        <taxon>Eukaryota</taxon>
        <taxon>Viridiplantae</taxon>
        <taxon>Streptophyta</taxon>
        <taxon>Embryophyta</taxon>
        <taxon>Tracheophyta</taxon>
        <taxon>Spermatophyta</taxon>
        <taxon>Magnoliopsida</taxon>
        <taxon>eudicotyledons</taxon>
        <taxon>Gunneridae</taxon>
        <taxon>Pentapetalae</taxon>
        <taxon>asterids</taxon>
        <taxon>Ericales</taxon>
        <taxon>Theaceae</taxon>
        <taxon>Camellia</taxon>
    </lineage>
</organism>
<evidence type="ECO:0000256" key="11">
    <source>
        <dbReference type="PIRSR" id="PIRSR602401-1"/>
    </source>
</evidence>
<keyword evidence="3 11" id="KW-0349">Heme</keyword>
<keyword evidence="4 13" id="KW-0812">Transmembrane</keyword>
<comment type="caution">
    <text evidence="14">The sequence shown here is derived from an EMBL/GenBank/DDBJ whole genome shotgun (WGS) entry which is preliminary data.</text>
</comment>
<gene>
    <name evidence="14" type="ORF">TEA_004164</name>
</gene>
<comment type="subcellular location">
    <subcellularLocation>
        <location evidence="1">Membrane</location>
    </subcellularLocation>
</comment>
<evidence type="ECO:0000256" key="7">
    <source>
        <dbReference type="ARBA" id="ARBA00023002"/>
    </source>
</evidence>